<dbReference type="PROSITE" id="PS50850">
    <property type="entry name" value="MFS"/>
    <property type="match status" value="1"/>
</dbReference>
<keyword evidence="2 5" id="KW-0812">Transmembrane</keyword>
<reference evidence="7 8" key="1">
    <citation type="submission" date="2024-03" db="EMBL/GenBank/DDBJ databases">
        <title>Adaptation during the transition from Ophiocordyceps entomopathogen to insect associate is accompanied by gene loss and intensified selection.</title>
        <authorList>
            <person name="Ward C.M."/>
            <person name="Onetto C.A."/>
            <person name="Borneman A.R."/>
        </authorList>
    </citation>
    <scope>NUCLEOTIDE SEQUENCE [LARGE SCALE GENOMIC DNA]</scope>
    <source>
        <strain evidence="7">AWRI1</strain>
        <tissue evidence="7">Single Adult Female</tissue>
    </source>
</reference>
<evidence type="ECO:0000259" key="6">
    <source>
        <dbReference type="PROSITE" id="PS50850"/>
    </source>
</evidence>
<dbReference type="Gene3D" id="1.20.1250.20">
    <property type="entry name" value="MFS general substrate transporter like domains"/>
    <property type="match status" value="2"/>
</dbReference>
<evidence type="ECO:0000256" key="4">
    <source>
        <dbReference type="ARBA" id="ARBA00023136"/>
    </source>
</evidence>
<sequence>MTRMQFDYGNQKAPVLRMIFLGLVLSSPAFLAGLNQMYVAVALPQMKLTLDEASWFGSLCSFSAPISCIVVGLLIDKLGRRAVLIYSVTASVIGWSLLLWDANPTVILMGQVFNGLTTGAVGYASQVYAGECVMVNHVRLRNSFLMWNGVGGSLGSTATLLMATFINYRQICTVCTLLSITLLVLLCKVIPESPAWLFHKGRIGDAEWSAKKLGIAQPILSQDPKIAPLVRQPSEVSWSSLKSEASKFRRRDVYKPILIFVGVNVLLATCGATTLLTYMINIIQNDVPGSTASSGDKSVIVSELADSRIQYVPFYAWHQSPQYSWNSHPHPPPVDPLSPSMAHPPEVDPLISFVVQNETTIGDASSTTSSTPTYVPTDANMYSVIIGILMCMTSLTSCLILPYFGIRNILTTSEACASFAFVILAFTTSYDSTPDVLKWRVMAISMIAVMYSLSSGSSDAVLGDVLPADAKGFASLVSVCSFFAVALTNKSFPYLYAMMGGHVYLLFTIVCILAVYFIRSFMPEVLGKTLDQINREFLKV</sequence>
<dbReference type="GO" id="GO:0022857">
    <property type="term" value="F:transmembrane transporter activity"/>
    <property type="evidence" value="ECO:0007669"/>
    <property type="project" value="InterPro"/>
</dbReference>
<feature type="domain" description="Major facilitator superfamily (MFS) profile" evidence="6">
    <location>
        <begin position="15"/>
        <end position="526"/>
    </location>
</feature>
<accession>A0AAN9Y4L4</accession>
<feature type="transmembrane region" description="Helical" evidence="5">
    <location>
        <begin position="257"/>
        <end position="280"/>
    </location>
</feature>
<evidence type="ECO:0000256" key="2">
    <source>
        <dbReference type="ARBA" id="ARBA00022692"/>
    </source>
</evidence>
<feature type="transmembrane region" description="Helical" evidence="5">
    <location>
        <begin position="494"/>
        <end position="518"/>
    </location>
</feature>
<dbReference type="InterPro" id="IPR050549">
    <property type="entry name" value="MFS_Trehalose_Transporter"/>
</dbReference>
<keyword evidence="8" id="KW-1185">Reference proteome</keyword>
<evidence type="ECO:0000256" key="3">
    <source>
        <dbReference type="ARBA" id="ARBA00022989"/>
    </source>
</evidence>
<gene>
    <name evidence="7" type="ORF">V9T40_002857</name>
</gene>
<dbReference type="Pfam" id="PF00083">
    <property type="entry name" value="Sugar_tr"/>
    <property type="match status" value="2"/>
</dbReference>
<dbReference type="PANTHER" id="PTHR48021">
    <property type="match status" value="1"/>
</dbReference>
<feature type="transmembrane region" description="Helical" evidence="5">
    <location>
        <begin position="144"/>
        <end position="162"/>
    </location>
</feature>
<dbReference type="InterPro" id="IPR036259">
    <property type="entry name" value="MFS_trans_sf"/>
</dbReference>
<name>A0AAN9Y4L4_9HEMI</name>
<dbReference type="PANTHER" id="PTHR48021:SF1">
    <property type="entry name" value="GH07001P-RELATED"/>
    <property type="match status" value="1"/>
</dbReference>
<evidence type="ECO:0000256" key="1">
    <source>
        <dbReference type="ARBA" id="ARBA00004141"/>
    </source>
</evidence>
<feature type="transmembrane region" description="Helical" evidence="5">
    <location>
        <begin position="55"/>
        <end position="75"/>
    </location>
</feature>
<dbReference type="GO" id="GO:0016020">
    <property type="term" value="C:membrane"/>
    <property type="evidence" value="ECO:0007669"/>
    <property type="project" value="UniProtKB-SubCell"/>
</dbReference>
<feature type="transmembrane region" description="Helical" evidence="5">
    <location>
        <begin position="381"/>
        <end position="404"/>
    </location>
</feature>
<feature type="transmembrane region" description="Helical" evidence="5">
    <location>
        <begin position="82"/>
        <end position="100"/>
    </location>
</feature>
<evidence type="ECO:0000256" key="5">
    <source>
        <dbReference type="SAM" id="Phobius"/>
    </source>
</evidence>
<dbReference type="InterPro" id="IPR020846">
    <property type="entry name" value="MFS_dom"/>
</dbReference>
<keyword evidence="4 5" id="KW-0472">Membrane</keyword>
<organism evidence="7 8">
    <name type="scientific">Parthenolecanium corni</name>
    <dbReference type="NCBI Taxonomy" id="536013"/>
    <lineage>
        <taxon>Eukaryota</taxon>
        <taxon>Metazoa</taxon>
        <taxon>Ecdysozoa</taxon>
        <taxon>Arthropoda</taxon>
        <taxon>Hexapoda</taxon>
        <taxon>Insecta</taxon>
        <taxon>Pterygota</taxon>
        <taxon>Neoptera</taxon>
        <taxon>Paraneoptera</taxon>
        <taxon>Hemiptera</taxon>
        <taxon>Sternorrhyncha</taxon>
        <taxon>Coccoidea</taxon>
        <taxon>Coccidae</taxon>
        <taxon>Parthenolecanium</taxon>
    </lineage>
</organism>
<dbReference type="InterPro" id="IPR005829">
    <property type="entry name" value="Sugar_transporter_CS"/>
</dbReference>
<keyword evidence="3 5" id="KW-1133">Transmembrane helix</keyword>
<feature type="transmembrane region" description="Helical" evidence="5">
    <location>
        <begin position="20"/>
        <end position="43"/>
    </location>
</feature>
<feature type="transmembrane region" description="Helical" evidence="5">
    <location>
        <begin position="465"/>
        <end position="488"/>
    </location>
</feature>
<dbReference type="EMBL" id="JBBCAQ010000022">
    <property type="protein sequence ID" value="KAK7591244.1"/>
    <property type="molecule type" value="Genomic_DNA"/>
</dbReference>
<feature type="transmembrane region" description="Helical" evidence="5">
    <location>
        <begin position="436"/>
        <end position="453"/>
    </location>
</feature>
<comment type="caution">
    <text evidence="7">The sequence shown here is derived from an EMBL/GenBank/DDBJ whole genome shotgun (WGS) entry which is preliminary data.</text>
</comment>
<evidence type="ECO:0000313" key="8">
    <source>
        <dbReference type="Proteomes" id="UP001367676"/>
    </source>
</evidence>
<evidence type="ECO:0000313" key="7">
    <source>
        <dbReference type="EMBL" id="KAK7591244.1"/>
    </source>
</evidence>
<dbReference type="SUPFAM" id="SSF103473">
    <property type="entry name" value="MFS general substrate transporter"/>
    <property type="match status" value="2"/>
</dbReference>
<dbReference type="PROSITE" id="PS00216">
    <property type="entry name" value="SUGAR_TRANSPORT_1"/>
    <property type="match status" value="1"/>
</dbReference>
<protein>
    <recommendedName>
        <fullName evidence="6">Major facilitator superfamily (MFS) profile domain-containing protein</fullName>
    </recommendedName>
</protein>
<dbReference type="InterPro" id="IPR005828">
    <property type="entry name" value="MFS_sugar_transport-like"/>
</dbReference>
<comment type="subcellular location">
    <subcellularLocation>
        <location evidence="1">Membrane</location>
        <topology evidence="1">Multi-pass membrane protein</topology>
    </subcellularLocation>
</comment>
<proteinExistence type="predicted"/>
<dbReference type="AlphaFoldDB" id="A0AAN9Y4L4"/>
<dbReference type="Proteomes" id="UP001367676">
    <property type="component" value="Unassembled WGS sequence"/>
</dbReference>